<dbReference type="InterPro" id="IPR027417">
    <property type="entry name" value="P-loop_NTPase"/>
</dbReference>
<dbReference type="InterPro" id="IPR004435">
    <property type="entry name" value="MobB_dom"/>
</dbReference>
<dbReference type="Gene3D" id="3.40.50.300">
    <property type="entry name" value="P-loop containing nucleotide triphosphate hydrolases"/>
    <property type="match status" value="1"/>
</dbReference>
<dbReference type="PANTHER" id="PTHR40072:SF1">
    <property type="entry name" value="MOLYBDOPTERIN-GUANINE DINUCLEOTIDE BIOSYNTHESIS ADAPTER PROTEIN"/>
    <property type="match status" value="1"/>
</dbReference>
<accession>X0YB35</accession>
<proteinExistence type="predicted"/>
<reference evidence="2" key="1">
    <citation type="journal article" date="2014" name="Front. Microbiol.">
        <title>High frequency of phylogenetically diverse reductive dehalogenase-homologous genes in deep subseafloor sedimentary metagenomes.</title>
        <authorList>
            <person name="Kawai M."/>
            <person name="Futagami T."/>
            <person name="Toyoda A."/>
            <person name="Takaki Y."/>
            <person name="Nishi S."/>
            <person name="Hori S."/>
            <person name="Arai W."/>
            <person name="Tsubouchi T."/>
            <person name="Morono Y."/>
            <person name="Uchiyama I."/>
            <person name="Ito T."/>
            <person name="Fujiyama A."/>
            <person name="Inagaki F."/>
            <person name="Takami H."/>
        </authorList>
    </citation>
    <scope>NUCLEOTIDE SEQUENCE</scope>
    <source>
        <strain evidence="2">Expedition CK06-06</strain>
    </source>
</reference>
<dbReference type="NCBIfam" id="TIGR00176">
    <property type="entry name" value="mobB"/>
    <property type="match status" value="1"/>
</dbReference>
<comment type="caution">
    <text evidence="2">The sequence shown here is derived from an EMBL/GenBank/DDBJ whole genome shotgun (WGS) entry which is preliminary data.</text>
</comment>
<sequence length="224" mass="23049">SGQRVKLFSSPDPRYTFVMSIPPILCVVGGSGVGKTSLLERAVRVLVSDGLKVGAIKHASGALEVGPAGKDSARLAAAGALPAIAAGPHDLIVQGAPRPAPLLDLAASFCGGSDLVLTEGYKHSPHDKILIVGGDDDKPDRHLPAVRLIVGEASRGPGDTVDRADTAGVPAWIKQWLDRRHRLADGVVGAVLVGGRSRRMGADKAAMRFGGRGVLANLTELLGG</sequence>
<dbReference type="GO" id="GO:0006777">
    <property type="term" value="P:Mo-molybdopterin cofactor biosynthetic process"/>
    <property type="evidence" value="ECO:0007669"/>
    <property type="project" value="InterPro"/>
</dbReference>
<protein>
    <recommendedName>
        <fullName evidence="1">Molybdopterin-guanine dinucleotide biosynthesis protein B (MobB) domain-containing protein</fullName>
    </recommendedName>
</protein>
<organism evidence="2">
    <name type="scientific">marine sediment metagenome</name>
    <dbReference type="NCBI Taxonomy" id="412755"/>
    <lineage>
        <taxon>unclassified sequences</taxon>
        <taxon>metagenomes</taxon>
        <taxon>ecological metagenomes</taxon>
    </lineage>
</organism>
<dbReference type="AlphaFoldDB" id="X0YB35"/>
<dbReference type="InterPro" id="IPR052539">
    <property type="entry name" value="MGD_biosynthesis_adapter"/>
</dbReference>
<dbReference type="InterPro" id="IPR029044">
    <property type="entry name" value="Nucleotide-diphossugar_trans"/>
</dbReference>
<dbReference type="Gene3D" id="3.90.550.10">
    <property type="entry name" value="Spore Coat Polysaccharide Biosynthesis Protein SpsA, Chain A"/>
    <property type="match status" value="1"/>
</dbReference>
<dbReference type="PANTHER" id="PTHR40072">
    <property type="entry name" value="MOLYBDOPTERIN-GUANINE DINUCLEOTIDE BIOSYNTHESIS ADAPTER PROTEIN-RELATED"/>
    <property type="match status" value="1"/>
</dbReference>
<dbReference type="SUPFAM" id="SSF52540">
    <property type="entry name" value="P-loop containing nucleoside triphosphate hydrolases"/>
    <property type="match status" value="1"/>
</dbReference>
<dbReference type="GO" id="GO:0005525">
    <property type="term" value="F:GTP binding"/>
    <property type="evidence" value="ECO:0007669"/>
    <property type="project" value="InterPro"/>
</dbReference>
<feature type="non-terminal residue" evidence="2">
    <location>
        <position position="1"/>
    </location>
</feature>
<dbReference type="EMBL" id="BARS01053691">
    <property type="protein sequence ID" value="GAG53034.1"/>
    <property type="molecule type" value="Genomic_DNA"/>
</dbReference>
<gene>
    <name evidence="2" type="ORF">S01H1_79618</name>
</gene>
<feature type="domain" description="Molybdopterin-guanine dinucleotide biosynthesis protein B (MobB)" evidence="1">
    <location>
        <begin position="24"/>
        <end position="135"/>
    </location>
</feature>
<dbReference type="Pfam" id="PF03205">
    <property type="entry name" value="MobB"/>
    <property type="match status" value="1"/>
</dbReference>
<evidence type="ECO:0000259" key="1">
    <source>
        <dbReference type="Pfam" id="PF03205"/>
    </source>
</evidence>
<name>X0YB35_9ZZZZ</name>
<feature type="non-terminal residue" evidence="2">
    <location>
        <position position="224"/>
    </location>
</feature>
<evidence type="ECO:0000313" key="2">
    <source>
        <dbReference type="EMBL" id="GAG53034.1"/>
    </source>
</evidence>